<dbReference type="AlphaFoldDB" id="A0A0C1QMB6"/>
<dbReference type="EMBL" id="JSWE01000113">
    <property type="protein sequence ID" value="KIE05178.1"/>
    <property type="molecule type" value="Genomic_DNA"/>
</dbReference>
<organism evidence="1 2">
    <name type="scientific">Candidatus Jidaibacter acanthamoebae</name>
    <dbReference type="NCBI Taxonomy" id="86105"/>
    <lineage>
        <taxon>Bacteria</taxon>
        <taxon>Pseudomonadati</taxon>
        <taxon>Pseudomonadota</taxon>
        <taxon>Alphaproteobacteria</taxon>
        <taxon>Rickettsiales</taxon>
        <taxon>Candidatus Midichloriaceae</taxon>
        <taxon>Candidatus Jidaibacter</taxon>
    </lineage>
</organism>
<accession>A0A0C1QMB6</accession>
<keyword evidence="2" id="KW-1185">Reference proteome</keyword>
<gene>
    <name evidence="1" type="ORF">NF27_EM00040</name>
</gene>
<evidence type="ECO:0000313" key="2">
    <source>
        <dbReference type="Proteomes" id="UP000031258"/>
    </source>
</evidence>
<proteinExistence type="predicted"/>
<protein>
    <submittedName>
        <fullName evidence="1">Uncharacterized protein</fullName>
    </submittedName>
</protein>
<evidence type="ECO:0000313" key="1">
    <source>
        <dbReference type="EMBL" id="KIE05178.1"/>
    </source>
</evidence>
<comment type="caution">
    <text evidence="1">The sequence shown here is derived from an EMBL/GenBank/DDBJ whole genome shotgun (WGS) entry which is preliminary data.</text>
</comment>
<dbReference type="Proteomes" id="UP000031258">
    <property type="component" value="Unassembled WGS sequence"/>
</dbReference>
<dbReference type="RefSeq" id="WP_039456745.1">
    <property type="nucleotide sequence ID" value="NZ_JSWE01000113.1"/>
</dbReference>
<reference evidence="1 2" key="1">
    <citation type="submission" date="2014-11" db="EMBL/GenBank/DDBJ databases">
        <title>A Rickettsiales Symbiont of Amoebae With Ancient Features.</title>
        <authorList>
            <person name="Schulz F."/>
            <person name="Martijn J."/>
            <person name="Wascher F."/>
            <person name="Kostanjsek R."/>
            <person name="Ettema T.J."/>
            <person name="Horn M."/>
        </authorList>
    </citation>
    <scope>NUCLEOTIDE SEQUENCE [LARGE SCALE GENOMIC DNA]</scope>
    <source>
        <strain evidence="1 2">UWC36</strain>
    </source>
</reference>
<name>A0A0C1QMB6_9RICK</name>
<sequence length="59" mass="6564">MAIYQKIFLLGSLALSAFLFSSIKEINPKLLAYGELEYKIYSQAKAVMSPIFCGNGKDK</sequence>